<dbReference type="PANTHER" id="PTHR43537:SF45">
    <property type="entry name" value="GNTR FAMILY REGULATORY PROTEIN"/>
    <property type="match status" value="1"/>
</dbReference>
<dbReference type="Pfam" id="PF07729">
    <property type="entry name" value="FCD"/>
    <property type="match status" value="1"/>
</dbReference>
<proteinExistence type="predicted"/>
<dbReference type="PANTHER" id="PTHR43537">
    <property type="entry name" value="TRANSCRIPTIONAL REGULATOR, GNTR FAMILY"/>
    <property type="match status" value="1"/>
</dbReference>
<evidence type="ECO:0000313" key="6">
    <source>
        <dbReference type="Proteomes" id="UP000615687"/>
    </source>
</evidence>
<evidence type="ECO:0000313" key="5">
    <source>
        <dbReference type="EMBL" id="MBD8876922.1"/>
    </source>
</evidence>
<name>A0ABR9CDF7_9HYPH</name>
<dbReference type="Proteomes" id="UP000615687">
    <property type="component" value="Unassembled WGS sequence"/>
</dbReference>
<dbReference type="EMBL" id="JACYXJ010000004">
    <property type="protein sequence ID" value="MBD8876922.1"/>
    <property type="molecule type" value="Genomic_DNA"/>
</dbReference>
<reference evidence="5 6" key="1">
    <citation type="submission" date="2020-09" db="EMBL/GenBank/DDBJ databases">
        <title>The genome sequence of type strain Labrenzia polysiphoniae KACC 19711.</title>
        <authorList>
            <person name="Liu Y."/>
        </authorList>
    </citation>
    <scope>NUCLEOTIDE SEQUENCE [LARGE SCALE GENOMIC DNA]</scope>
    <source>
        <strain evidence="5 6">KACC 19711</strain>
    </source>
</reference>
<dbReference type="InterPro" id="IPR008920">
    <property type="entry name" value="TF_FadR/GntR_C"/>
</dbReference>
<evidence type="ECO:0000256" key="1">
    <source>
        <dbReference type="ARBA" id="ARBA00023015"/>
    </source>
</evidence>
<dbReference type="SMART" id="SM00895">
    <property type="entry name" value="FCD"/>
    <property type="match status" value="1"/>
</dbReference>
<dbReference type="InterPro" id="IPR036388">
    <property type="entry name" value="WH-like_DNA-bd_sf"/>
</dbReference>
<feature type="domain" description="HTH gntR-type" evidence="4">
    <location>
        <begin position="6"/>
        <end position="73"/>
    </location>
</feature>
<dbReference type="SMART" id="SM00345">
    <property type="entry name" value="HTH_GNTR"/>
    <property type="match status" value="1"/>
</dbReference>
<dbReference type="InterPro" id="IPR000524">
    <property type="entry name" value="Tscrpt_reg_HTH_GntR"/>
</dbReference>
<protein>
    <submittedName>
        <fullName evidence="5">GntR family transcriptional regulator</fullName>
    </submittedName>
</protein>
<evidence type="ECO:0000259" key="4">
    <source>
        <dbReference type="PROSITE" id="PS50949"/>
    </source>
</evidence>
<dbReference type="PROSITE" id="PS50949">
    <property type="entry name" value="HTH_GNTR"/>
    <property type="match status" value="1"/>
</dbReference>
<keyword evidence="6" id="KW-1185">Reference proteome</keyword>
<dbReference type="SUPFAM" id="SSF48008">
    <property type="entry name" value="GntR ligand-binding domain-like"/>
    <property type="match status" value="1"/>
</dbReference>
<keyword evidence="1" id="KW-0805">Transcription regulation</keyword>
<gene>
    <name evidence="5" type="ORF">IG617_11555</name>
</gene>
<accession>A0ABR9CDF7</accession>
<dbReference type="CDD" id="cd07377">
    <property type="entry name" value="WHTH_GntR"/>
    <property type="match status" value="1"/>
</dbReference>
<comment type="caution">
    <text evidence="5">The sequence shown here is derived from an EMBL/GenBank/DDBJ whole genome shotgun (WGS) entry which is preliminary data.</text>
</comment>
<sequence length="216" mass="23993">MANEKDSLTDTAYRRLEEDIVTLKLKPGEAVTESRLTEEFGMGRTPIREALQRLSWEGLITIRPRLGIVIAEINPADFARVMEARHGLEVLLAGASSRLASRAERDALRSCADDMRSAAAEADVADFLRLDKKFDEIVATASCNPFAAKAVGPLQTLSRRFWFRYLGEADLNPAAWNHVELMKAIESGDEKIALEKAEELMQHLRRQAAALVASID</sequence>
<dbReference type="InterPro" id="IPR011711">
    <property type="entry name" value="GntR_C"/>
</dbReference>
<dbReference type="InterPro" id="IPR036390">
    <property type="entry name" value="WH_DNA-bd_sf"/>
</dbReference>
<organism evidence="5 6">
    <name type="scientific">Roseibium polysiphoniae</name>
    <dbReference type="NCBI Taxonomy" id="2571221"/>
    <lineage>
        <taxon>Bacteria</taxon>
        <taxon>Pseudomonadati</taxon>
        <taxon>Pseudomonadota</taxon>
        <taxon>Alphaproteobacteria</taxon>
        <taxon>Hyphomicrobiales</taxon>
        <taxon>Stappiaceae</taxon>
        <taxon>Roseibium</taxon>
    </lineage>
</organism>
<keyword evidence="2" id="KW-0238">DNA-binding</keyword>
<dbReference type="Pfam" id="PF00392">
    <property type="entry name" value="GntR"/>
    <property type="match status" value="1"/>
</dbReference>
<evidence type="ECO:0000256" key="2">
    <source>
        <dbReference type="ARBA" id="ARBA00023125"/>
    </source>
</evidence>
<dbReference type="PRINTS" id="PR00035">
    <property type="entry name" value="HTHGNTR"/>
</dbReference>
<dbReference type="RefSeq" id="WP_192109363.1">
    <property type="nucleotide sequence ID" value="NZ_JACYXJ010000004.1"/>
</dbReference>
<evidence type="ECO:0000256" key="3">
    <source>
        <dbReference type="ARBA" id="ARBA00023163"/>
    </source>
</evidence>
<dbReference type="SUPFAM" id="SSF46785">
    <property type="entry name" value="Winged helix' DNA-binding domain"/>
    <property type="match status" value="1"/>
</dbReference>
<keyword evidence="3" id="KW-0804">Transcription</keyword>
<dbReference type="Gene3D" id="1.10.10.10">
    <property type="entry name" value="Winged helix-like DNA-binding domain superfamily/Winged helix DNA-binding domain"/>
    <property type="match status" value="1"/>
</dbReference>
<dbReference type="Gene3D" id="1.20.120.530">
    <property type="entry name" value="GntR ligand-binding domain-like"/>
    <property type="match status" value="1"/>
</dbReference>